<gene>
    <name evidence="8" type="ORF">OG2516_15774</name>
</gene>
<dbReference type="InterPro" id="IPR006104">
    <property type="entry name" value="Glyco_hydro_2_N"/>
</dbReference>
<dbReference type="AlphaFoldDB" id="Q2CBV9"/>
<dbReference type="InterPro" id="IPR036156">
    <property type="entry name" value="Beta-gal/glucu_dom_sf"/>
</dbReference>
<dbReference type="PRINTS" id="PR00132">
    <property type="entry name" value="GLHYDRLASE2"/>
</dbReference>
<dbReference type="PROSITE" id="PS00719">
    <property type="entry name" value="GLYCOSYL_HYDROL_F2_1"/>
    <property type="match status" value="1"/>
</dbReference>
<dbReference type="InterPro" id="IPR023232">
    <property type="entry name" value="Glyco_hydro_2_AS"/>
</dbReference>
<evidence type="ECO:0000256" key="2">
    <source>
        <dbReference type="ARBA" id="ARBA00022801"/>
    </source>
</evidence>
<keyword evidence="2 4" id="KW-0378">Hydrolase</keyword>
<dbReference type="Gene3D" id="2.60.120.260">
    <property type="entry name" value="Galactose-binding domain-like"/>
    <property type="match status" value="1"/>
</dbReference>
<keyword evidence="3 4" id="KW-0326">Glycosidase</keyword>
<accession>Q2CBV9</accession>
<sequence length="746" mass="82918">MRTDTPLVDDWTFAPGFSPAAVGRRLEGAPVSLPHSAVELPFDYFDETAYQKPFTYQRVLAWEPRFEGRRVRLLFEGAMADAVVWVNGQEVARHRDGYTPFHAELTEHLRPGDNIVTVKVDGAENPEIPPFGGQIDYLTYAGLYRDVRLQVLPRLALGHVTITTPDALAGKKSVRIHAALDSAPAPARLTARLLDGEGGLIARAEAETEGGAARLDFDGLTGLRLWTLDDPALYSVELTLESAAGTDRVTERFGFRTAEFTATGFRLNGRPLKLIGLNRHQSFPHSGYAQGRHSQERDAEILKHELGCNMVRTSHYPQSKHFLNRCDELGLLVFEEIPGWQHIGGADWKAEAVENVRRMIERDRNHPSIVIWGVRINESQDDHDFYAETNRLARALDPTRQTGGVRFITDSEMLEDVYTMNDFILGDFEQPFSNRPRTALRAQRETTGLKRDVPYLVTEYNGHMFPTKAGDPELRQVEHVTRHLDVLDAMYGDPAISGCIGWCMFDYNTHKDFGAGDRICHHGVMTMFRDKKFAADAYASQRDPAAGVVMTPVTVWARGERNIGGVLPLTVLTNCDEIEVRLGADKVKRIGPARSRYPHLPHPPVILDHRDFSRQELGSWGMAWEDVEFVGYVGGQEVARRRFVADPVPTTLEVRPDLAAARVRDEVRVMIRAKDQAGNVLPFLADAVTLDVSGPGALIGPAQRVLRGGTTGAWVRLTAPGTVTLSVASGRFAPVEVSISVTEEQP</sequence>
<dbReference type="PANTHER" id="PTHR42732">
    <property type="entry name" value="BETA-GALACTOSIDASE"/>
    <property type="match status" value="1"/>
</dbReference>
<dbReference type="GO" id="GO:0004553">
    <property type="term" value="F:hydrolase activity, hydrolyzing O-glycosyl compounds"/>
    <property type="evidence" value="ECO:0007669"/>
    <property type="project" value="InterPro"/>
</dbReference>
<comment type="caution">
    <text evidence="8">The sequence shown here is derived from an EMBL/GenBank/DDBJ whole genome shotgun (WGS) entry which is preliminary data.</text>
</comment>
<dbReference type="InterPro" id="IPR006102">
    <property type="entry name" value="Ig-like_GH2"/>
</dbReference>
<dbReference type="Pfam" id="PF00703">
    <property type="entry name" value="Glyco_hydro_2"/>
    <property type="match status" value="1"/>
</dbReference>
<dbReference type="SUPFAM" id="SSF51445">
    <property type="entry name" value="(Trans)glycosidases"/>
    <property type="match status" value="1"/>
</dbReference>
<dbReference type="SUPFAM" id="SSF49785">
    <property type="entry name" value="Galactose-binding domain-like"/>
    <property type="match status" value="1"/>
</dbReference>
<comment type="similarity">
    <text evidence="1 4">Belongs to the glycosyl hydrolase 2 family.</text>
</comment>
<dbReference type="Pfam" id="PF02836">
    <property type="entry name" value="Glyco_hydro_2_C"/>
    <property type="match status" value="1"/>
</dbReference>
<dbReference type="InterPro" id="IPR006103">
    <property type="entry name" value="Glyco_hydro_2_cat"/>
</dbReference>
<dbReference type="Pfam" id="PF02837">
    <property type="entry name" value="Glyco_hydro_2_N"/>
    <property type="match status" value="1"/>
</dbReference>
<evidence type="ECO:0000259" key="6">
    <source>
        <dbReference type="Pfam" id="PF02836"/>
    </source>
</evidence>
<feature type="domain" description="Glycoside hydrolase family 2 immunoglobulin-like beta-sandwich" evidence="5">
    <location>
        <begin position="166"/>
        <end position="256"/>
    </location>
</feature>
<dbReference type="InterPro" id="IPR051913">
    <property type="entry name" value="GH2_Domain-Containing"/>
</dbReference>
<feature type="domain" description="Glycoside hydrolase family 2 catalytic" evidence="6">
    <location>
        <begin position="264"/>
        <end position="468"/>
    </location>
</feature>
<evidence type="ECO:0000256" key="4">
    <source>
        <dbReference type="RuleBase" id="RU361154"/>
    </source>
</evidence>
<dbReference type="PROSITE" id="PS00608">
    <property type="entry name" value="GLYCOSYL_HYDROL_F2_2"/>
    <property type="match status" value="1"/>
</dbReference>
<proteinExistence type="inferred from homology"/>
<protein>
    <submittedName>
        <fullName evidence="8">Probable beta-galactosidase protein</fullName>
    </submittedName>
</protein>
<evidence type="ECO:0000313" key="9">
    <source>
        <dbReference type="Proteomes" id="UP000003635"/>
    </source>
</evidence>
<dbReference type="eggNOG" id="COG3250">
    <property type="taxonomic scope" value="Bacteria"/>
</dbReference>
<dbReference type="InterPro" id="IPR013783">
    <property type="entry name" value="Ig-like_fold"/>
</dbReference>
<dbReference type="HOGENOM" id="CLU_006501_5_1_5"/>
<keyword evidence="9" id="KW-1185">Reference proteome</keyword>
<evidence type="ECO:0000256" key="3">
    <source>
        <dbReference type="ARBA" id="ARBA00023295"/>
    </source>
</evidence>
<dbReference type="SUPFAM" id="SSF49303">
    <property type="entry name" value="beta-Galactosidase/glucuronidase domain"/>
    <property type="match status" value="1"/>
</dbReference>
<dbReference type="InterPro" id="IPR006101">
    <property type="entry name" value="Glyco_hydro_2"/>
</dbReference>
<dbReference type="EMBL" id="AAOT01000035">
    <property type="protein sequence ID" value="EAR50161.1"/>
    <property type="molecule type" value="Genomic_DNA"/>
</dbReference>
<dbReference type="RefSeq" id="WP_007256669.1">
    <property type="nucleotide sequence ID" value="NZ_CH724108.1"/>
</dbReference>
<dbReference type="OrthoDB" id="9758603at2"/>
<dbReference type="Proteomes" id="UP000003635">
    <property type="component" value="Unassembled WGS sequence"/>
</dbReference>
<dbReference type="InterPro" id="IPR017853">
    <property type="entry name" value="GH"/>
</dbReference>
<dbReference type="InterPro" id="IPR008979">
    <property type="entry name" value="Galactose-bd-like_sf"/>
</dbReference>
<dbReference type="InterPro" id="IPR023230">
    <property type="entry name" value="Glyco_hydro_2_CS"/>
</dbReference>
<dbReference type="STRING" id="314256.OG2516_15774"/>
<dbReference type="PANTHER" id="PTHR42732:SF1">
    <property type="entry name" value="BETA-MANNOSIDASE"/>
    <property type="match status" value="1"/>
</dbReference>
<organism evidence="8 9">
    <name type="scientific">Oceanicola granulosus (strain ATCC BAA-861 / DSM 15982 / KCTC 12143 / HTCC2516)</name>
    <dbReference type="NCBI Taxonomy" id="314256"/>
    <lineage>
        <taxon>Bacteria</taxon>
        <taxon>Pseudomonadati</taxon>
        <taxon>Pseudomonadota</taxon>
        <taxon>Alphaproteobacteria</taxon>
        <taxon>Rhodobacterales</taxon>
        <taxon>Roseobacteraceae</taxon>
        <taxon>Oceanicola</taxon>
    </lineage>
</organism>
<feature type="domain" description="Glycosyl hydrolases family 2 sugar binding" evidence="7">
    <location>
        <begin position="42"/>
        <end position="153"/>
    </location>
</feature>
<evidence type="ECO:0000259" key="5">
    <source>
        <dbReference type="Pfam" id="PF00703"/>
    </source>
</evidence>
<name>Q2CBV9_OCEGH</name>
<dbReference type="Gene3D" id="3.20.20.80">
    <property type="entry name" value="Glycosidases"/>
    <property type="match status" value="1"/>
</dbReference>
<dbReference type="Gene3D" id="2.60.40.10">
    <property type="entry name" value="Immunoglobulins"/>
    <property type="match status" value="2"/>
</dbReference>
<reference evidence="8 9" key="1">
    <citation type="journal article" date="2010" name="J. Bacteriol.">
        <title>Genome sequences of Oceanicola granulosus HTCC2516(T) and Oceanicola batsensis HTCC2597(TDelta).</title>
        <authorList>
            <person name="Thrash J.C."/>
            <person name="Cho J.C."/>
            <person name="Vergin K.L."/>
            <person name="Giovannoni S.J."/>
        </authorList>
    </citation>
    <scope>NUCLEOTIDE SEQUENCE [LARGE SCALE GENOMIC DNA]</scope>
    <source>
        <strain evidence="9">ATCC BAA-861 / DSM 15982 / KCTC 12143 / HTCC2516</strain>
    </source>
</reference>
<evidence type="ECO:0000259" key="7">
    <source>
        <dbReference type="Pfam" id="PF02837"/>
    </source>
</evidence>
<evidence type="ECO:0000313" key="8">
    <source>
        <dbReference type="EMBL" id="EAR50161.1"/>
    </source>
</evidence>
<evidence type="ECO:0000256" key="1">
    <source>
        <dbReference type="ARBA" id="ARBA00007401"/>
    </source>
</evidence>
<dbReference type="GO" id="GO:0005975">
    <property type="term" value="P:carbohydrate metabolic process"/>
    <property type="evidence" value="ECO:0007669"/>
    <property type="project" value="InterPro"/>
</dbReference>